<evidence type="ECO:0000313" key="9">
    <source>
        <dbReference type="EMBL" id="OGF23552.1"/>
    </source>
</evidence>
<dbReference type="InterPro" id="IPR018102">
    <property type="entry name" value="Ribosomal_uS11_CS"/>
</dbReference>
<dbReference type="FunFam" id="3.30.420.80:FF:000010">
    <property type="entry name" value="30S ribosomal protein S11"/>
    <property type="match status" value="1"/>
</dbReference>
<evidence type="ECO:0000256" key="5">
    <source>
        <dbReference type="ARBA" id="ARBA00023274"/>
    </source>
</evidence>
<reference evidence="9 10" key="1">
    <citation type="journal article" date="2016" name="Nat. Commun.">
        <title>Thousands of microbial genomes shed light on interconnected biogeochemical processes in an aquifer system.</title>
        <authorList>
            <person name="Anantharaman K."/>
            <person name="Brown C.T."/>
            <person name="Hug L.A."/>
            <person name="Sharon I."/>
            <person name="Castelle C.J."/>
            <person name="Probst A.J."/>
            <person name="Thomas B.C."/>
            <person name="Singh A."/>
            <person name="Wilkins M.J."/>
            <person name="Karaoz U."/>
            <person name="Brodie E.L."/>
            <person name="Williams K.H."/>
            <person name="Hubbard S.S."/>
            <person name="Banfield J.F."/>
        </authorList>
    </citation>
    <scope>NUCLEOTIDE SEQUENCE [LARGE SCALE GENOMIC DNA]</scope>
</reference>
<dbReference type="PIRSF" id="PIRSF002131">
    <property type="entry name" value="Ribosomal_S11"/>
    <property type="match status" value="1"/>
</dbReference>
<keyword evidence="3 7" id="KW-0694">RNA-binding</keyword>
<evidence type="ECO:0000256" key="8">
    <source>
        <dbReference type="RuleBase" id="RU003629"/>
    </source>
</evidence>
<protein>
    <recommendedName>
        <fullName evidence="6 7">Small ribosomal subunit protein uS11</fullName>
    </recommendedName>
</protein>
<comment type="similarity">
    <text evidence="1 7 8">Belongs to the universal ribosomal protein uS11 family.</text>
</comment>
<dbReference type="AlphaFoldDB" id="A0A1F5SAH0"/>
<evidence type="ECO:0000256" key="3">
    <source>
        <dbReference type="ARBA" id="ARBA00022884"/>
    </source>
</evidence>
<dbReference type="Proteomes" id="UP000176877">
    <property type="component" value="Unassembled WGS sequence"/>
</dbReference>
<dbReference type="NCBIfam" id="TIGR03632">
    <property type="entry name" value="uS11_bact"/>
    <property type="match status" value="1"/>
</dbReference>
<dbReference type="InterPro" id="IPR001971">
    <property type="entry name" value="Ribosomal_uS11"/>
</dbReference>
<dbReference type="Gene3D" id="3.30.420.80">
    <property type="entry name" value="Ribosomal protein S11"/>
    <property type="match status" value="1"/>
</dbReference>
<sequence length="127" mass="13581">MKRKGKKKKTAQRVVVGVAHVKATYNNTIVTLTDLTGNVISWASAGMAGFKGPKKSTPYAAQIIARIAVEKAKEFGLQEVSVFVKGVGTGRESAIRALNANGLIVSSIKDVTPIPHNGCRPKKPRRV</sequence>
<dbReference type="InterPro" id="IPR036967">
    <property type="entry name" value="Ribosomal_uS11_sf"/>
</dbReference>
<proteinExistence type="inferred from homology"/>
<dbReference type="GO" id="GO:1990904">
    <property type="term" value="C:ribonucleoprotein complex"/>
    <property type="evidence" value="ECO:0007669"/>
    <property type="project" value="UniProtKB-KW"/>
</dbReference>
<dbReference type="GO" id="GO:0003735">
    <property type="term" value="F:structural constituent of ribosome"/>
    <property type="evidence" value="ECO:0007669"/>
    <property type="project" value="InterPro"/>
</dbReference>
<accession>A0A1F5SAH0</accession>
<evidence type="ECO:0000313" key="10">
    <source>
        <dbReference type="Proteomes" id="UP000176877"/>
    </source>
</evidence>
<dbReference type="PANTHER" id="PTHR11759">
    <property type="entry name" value="40S RIBOSOMAL PROTEIN S14/30S RIBOSOMAL PROTEIN S11"/>
    <property type="match status" value="1"/>
</dbReference>
<evidence type="ECO:0000256" key="4">
    <source>
        <dbReference type="ARBA" id="ARBA00022980"/>
    </source>
</evidence>
<keyword evidence="5 7" id="KW-0687">Ribonucleoprotein</keyword>
<dbReference type="PROSITE" id="PS00054">
    <property type="entry name" value="RIBOSOMAL_S11"/>
    <property type="match status" value="1"/>
</dbReference>
<dbReference type="Pfam" id="PF00411">
    <property type="entry name" value="Ribosomal_S11"/>
    <property type="match status" value="1"/>
</dbReference>
<organism evidence="9 10">
    <name type="scientific">Candidatus Falkowbacteria bacterium RIFCSPHIGHO2_02_FULL_42_9</name>
    <dbReference type="NCBI Taxonomy" id="1797986"/>
    <lineage>
        <taxon>Bacteria</taxon>
        <taxon>Candidatus Falkowiibacteriota</taxon>
    </lineage>
</organism>
<dbReference type="GO" id="GO:0005840">
    <property type="term" value="C:ribosome"/>
    <property type="evidence" value="ECO:0007669"/>
    <property type="project" value="UniProtKB-KW"/>
</dbReference>
<keyword evidence="4 7" id="KW-0689">Ribosomal protein</keyword>
<gene>
    <name evidence="7" type="primary">rpsK</name>
    <name evidence="9" type="ORF">A3D45_01860</name>
</gene>
<name>A0A1F5SAH0_9BACT</name>
<keyword evidence="2 7" id="KW-0699">rRNA-binding</keyword>
<evidence type="ECO:0000256" key="7">
    <source>
        <dbReference type="HAMAP-Rule" id="MF_01310"/>
    </source>
</evidence>
<comment type="function">
    <text evidence="7">Located on the platform of the 30S subunit, it bridges several disparate RNA helices of the 16S rRNA. Forms part of the Shine-Dalgarno cleft in the 70S ribosome.</text>
</comment>
<dbReference type="EMBL" id="MFFT01000005">
    <property type="protein sequence ID" value="OGF23552.1"/>
    <property type="molecule type" value="Genomic_DNA"/>
</dbReference>
<dbReference type="NCBIfam" id="NF003698">
    <property type="entry name" value="PRK05309.1"/>
    <property type="match status" value="1"/>
</dbReference>
<comment type="caution">
    <text evidence="9">The sequence shown here is derived from an EMBL/GenBank/DDBJ whole genome shotgun (WGS) entry which is preliminary data.</text>
</comment>
<evidence type="ECO:0000256" key="6">
    <source>
        <dbReference type="ARBA" id="ARBA00035160"/>
    </source>
</evidence>
<dbReference type="HAMAP" id="MF_01310">
    <property type="entry name" value="Ribosomal_uS11"/>
    <property type="match status" value="1"/>
</dbReference>
<dbReference type="GO" id="GO:0019843">
    <property type="term" value="F:rRNA binding"/>
    <property type="evidence" value="ECO:0007669"/>
    <property type="project" value="UniProtKB-UniRule"/>
</dbReference>
<evidence type="ECO:0000256" key="1">
    <source>
        <dbReference type="ARBA" id="ARBA00006194"/>
    </source>
</evidence>
<dbReference type="GO" id="GO:0006412">
    <property type="term" value="P:translation"/>
    <property type="evidence" value="ECO:0007669"/>
    <property type="project" value="UniProtKB-UniRule"/>
</dbReference>
<comment type="subunit">
    <text evidence="7">Part of the 30S ribosomal subunit. Interacts with proteins S7 and S18. Binds to IF-3.</text>
</comment>
<dbReference type="InterPro" id="IPR019981">
    <property type="entry name" value="Ribosomal_uS11_bac-type"/>
</dbReference>
<dbReference type="SUPFAM" id="SSF53137">
    <property type="entry name" value="Translational machinery components"/>
    <property type="match status" value="1"/>
</dbReference>
<evidence type="ECO:0000256" key="2">
    <source>
        <dbReference type="ARBA" id="ARBA00022730"/>
    </source>
</evidence>